<protein>
    <submittedName>
        <fullName evidence="4">N-acetyltransferase</fullName>
    </submittedName>
</protein>
<dbReference type="RefSeq" id="WP_229786608.1">
    <property type="nucleotide sequence ID" value="NZ_BMRB01000001.1"/>
</dbReference>
<accession>A0A918L8I9</accession>
<evidence type="ECO:0000259" key="3">
    <source>
        <dbReference type="PROSITE" id="PS51186"/>
    </source>
</evidence>
<organism evidence="4 5">
    <name type="scientific">Actinokineospora fastidiosa</name>
    <dbReference type="NCBI Taxonomy" id="1816"/>
    <lineage>
        <taxon>Bacteria</taxon>
        <taxon>Bacillati</taxon>
        <taxon>Actinomycetota</taxon>
        <taxon>Actinomycetes</taxon>
        <taxon>Pseudonocardiales</taxon>
        <taxon>Pseudonocardiaceae</taxon>
        <taxon>Actinokineospora</taxon>
    </lineage>
</organism>
<evidence type="ECO:0000256" key="2">
    <source>
        <dbReference type="ARBA" id="ARBA00023315"/>
    </source>
</evidence>
<dbReference type="AlphaFoldDB" id="A0A918L8I9"/>
<dbReference type="PANTHER" id="PTHR43877">
    <property type="entry name" value="AMINOALKYLPHOSPHONATE N-ACETYLTRANSFERASE-RELATED-RELATED"/>
    <property type="match status" value="1"/>
</dbReference>
<name>A0A918L8I9_9PSEU</name>
<dbReference type="PANTHER" id="PTHR43877:SF1">
    <property type="entry name" value="ACETYLTRANSFERASE"/>
    <property type="match status" value="1"/>
</dbReference>
<dbReference type="InterPro" id="IPR016181">
    <property type="entry name" value="Acyl_CoA_acyltransferase"/>
</dbReference>
<dbReference type="CDD" id="cd04301">
    <property type="entry name" value="NAT_SF"/>
    <property type="match status" value="1"/>
</dbReference>
<dbReference type="InterPro" id="IPR050832">
    <property type="entry name" value="Bact_Acetyltransf"/>
</dbReference>
<keyword evidence="2" id="KW-0012">Acyltransferase</keyword>
<reference evidence="4" key="2">
    <citation type="submission" date="2020-09" db="EMBL/GenBank/DDBJ databases">
        <authorList>
            <person name="Sun Q."/>
            <person name="Ohkuma M."/>
        </authorList>
    </citation>
    <scope>NUCLEOTIDE SEQUENCE</scope>
    <source>
        <strain evidence="4">JCM 3276</strain>
    </source>
</reference>
<proteinExistence type="predicted"/>
<keyword evidence="1" id="KW-0808">Transferase</keyword>
<dbReference type="PROSITE" id="PS51186">
    <property type="entry name" value="GNAT"/>
    <property type="match status" value="1"/>
</dbReference>
<keyword evidence="5" id="KW-1185">Reference proteome</keyword>
<sequence>MTLIRRAAPDDVQGIAETHVLGWRHGYVGLLPQPVLDGLRPEQRVPRWALAVADADWPRRGALVADDGDGIAGFAHLRPTGDEDAVPATTGEVASFYVRPDTWRRGVGSLLMAAALACFREAGFTTATLWVQEGNERAMAFYARCGFAPDGAAKPDVVGGLEIRELRYRQALT</sequence>
<gene>
    <name evidence="4" type="ORF">GCM10010171_10860</name>
</gene>
<dbReference type="InterPro" id="IPR000182">
    <property type="entry name" value="GNAT_dom"/>
</dbReference>
<evidence type="ECO:0000313" key="5">
    <source>
        <dbReference type="Proteomes" id="UP000660680"/>
    </source>
</evidence>
<dbReference type="Gene3D" id="3.40.630.30">
    <property type="match status" value="1"/>
</dbReference>
<dbReference type="GO" id="GO:0016747">
    <property type="term" value="F:acyltransferase activity, transferring groups other than amino-acyl groups"/>
    <property type="evidence" value="ECO:0007669"/>
    <property type="project" value="InterPro"/>
</dbReference>
<dbReference type="EMBL" id="BMRB01000001">
    <property type="protein sequence ID" value="GGS20053.1"/>
    <property type="molecule type" value="Genomic_DNA"/>
</dbReference>
<dbReference type="SUPFAM" id="SSF55729">
    <property type="entry name" value="Acyl-CoA N-acyltransferases (Nat)"/>
    <property type="match status" value="1"/>
</dbReference>
<evidence type="ECO:0000256" key="1">
    <source>
        <dbReference type="ARBA" id="ARBA00022679"/>
    </source>
</evidence>
<dbReference type="Proteomes" id="UP000660680">
    <property type="component" value="Unassembled WGS sequence"/>
</dbReference>
<evidence type="ECO:0000313" key="4">
    <source>
        <dbReference type="EMBL" id="GGS20053.1"/>
    </source>
</evidence>
<reference evidence="4" key="1">
    <citation type="journal article" date="2014" name="Int. J. Syst. Evol. Microbiol.">
        <title>Complete genome sequence of Corynebacterium casei LMG S-19264T (=DSM 44701T), isolated from a smear-ripened cheese.</title>
        <authorList>
            <consortium name="US DOE Joint Genome Institute (JGI-PGF)"/>
            <person name="Walter F."/>
            <person name="Albersmeier A."/>
            <person name="Kalinowski J."/>
            <person name="Ruckert C."/>
        </authorList>
    </citation>
    <scope>NUCLEOTIDE SEQUENCE</scope>
    <source>
        <strain evidence="4">JCM 3276</strain>
    </source>
</reference>
<feature type="domain" description="N-acetyltransferase" evidence="3">
    <location>
        <begin position="2"/>
        <end position="173"/>
    </location>
</feature>
<comment type="caution">
    <text evidence="4">The sequence shown here is derived from an EMBL/GenBank/DDBJ whole genome shotgun (WGS) entry which is preliminary data.</text>
</comment>
<dbReference type="Pfam" id="PF00583">
    <property type="entry name" value="Acetyltransf_1"/>
    <property type="match status" value="1"/>
</dbReference>